<protein>
    <recommendedName>
        <fullName evidence="8">DoxX family protein</fullName>
    </recommendedName>
</protein>
<evidence type="ECO:0000256" key="5">
    <source>
        <dbReference type="SAM" id="Phobius"/>
    </source>
</evidence>
<feature type="transmembrane region" description="Helical" evidence="5">
    <location>
        <begin position="38"/>
        <end position="59"/>
    </location>
</feature>
<dbReference type="EMBL" id="JZDQ02000027">
    <property type="protein sequence ID" value="OIJ25275.1"/>
    <property type="molecule type" value="Genomic_DNA"/>
</dbReference>
<feature type="transmembrane region" description="Helical" evidence="5">
    <location>
        <begin position="66"/>
        <end position="86"/>
    </location>
</feature>
<keyword evidence="3 5" id="KW-1133">Transmembrane helix</keyword>
<dbReference type="STRING" id="1844.UG56_018775"/>
<accession>A0A1J4N157</accession>
<dbReference type="Pfam" id="PF13564">
    <property type="entry name" value="DoxX_2"/>
    <property type="match status" value="1"/>
</dbReference>
<keyword evidence="7" id="KW-1185">Reference proteome</keyword>
<dbReference type="Proteomes" id="UP000033772">
    <property type="component" value="Unassembled WGS sequence"/>
</dbReference>
<gene>
    <name evidence="6" type="ORF">UG56_018775</name>
</gene>
<dbReference type="RefSeq" id="WP_045551294.1">
    <property type="nucleotide sequence ID" value="NZ_JZDQ02000027.1"/>
</dbReference>
<evidence type="ECO:0000256" key="2">
    <source>
        <dbReference type="ARBA" id="ARBA00022692"/>
    </source>
</evidence>
<organism evidence="6 7">
    <name type="scientific">Nocardioides luteus</name>
    <dbReference type="NCBI Taxonomy" id="1844"/>
    <lineage>
        <taxon>Bacteria</taxon>
        <taxon>Bacillati</taxon>
        <taxon>Actinomycetota</taxon>
        <taxon>Actinomycetes</taxon>
        <taxon>Propionibacteriales</taxon>
        <taxon>Nocardioidaceae</taxon>
        <taxon>Nocardioides</taxon>
    </lineage>
</organism>
<name>A0A1J4N157_9ACTN</name>
<dbReference type="OrthoDB" id="165191at2"/>
<keyword evidence="2 5" id="KW-0812">Transmembrane</keyword>
<evidence type="ECO:0000256" key="3">
    <source>
        <dbReference type="ARBA" id="ARBA00022989"/>
    </source>
</evidence>
<keyword evidence="4 5" id="KW-0472">Membrane</keyword>
<sequence>MFIATLVLSILFALLLLFSAYGKLTHNPAQAETLEKVGATRIVPILALLEIAGAAGLIIGLFWWPLGVAAAVGTLLYFLGAVIAHVRVRDTQIAPAAVFAVVSVAIIALRTVSA</sequence>
<dbReference type="GO" id="GO:0016020">
    <property type="term" value="C:membrane"/>
    <property type="evidence" value="ECO:0007669"/>
    <property type="project" value="UniProtKB-SubCell"/>
</dbReference>
<evidence type="ECO:0000313" key="6">
    <source>
        <dbReference type="EMBL" id="OIJ25275.1"/>
    </source>
</evidence>
<dbReference type="AlphaFoldDB" id="A0A1J4N157"/>
<evidence type="ECO:0000256" key="4">
    <source>
        <dbReference type="ARBA" id="ARBA00023136"/>
    </source>
</evidence>
<dbReference type="InterPro" id="IPR032808">
    <property type="entry name" value="DoxX"/>
</dbReference>
<reference evidence="6" key="1">
    <citation type="submission" date="2016-10" db="EMBL/GenBank/DDBJ databases">
        <title>Draft Genome Sequence of Nocardioides luteus Strain BAFB, an Alkane-Degrading Bacterium Isolated from JP-7 Polluted Soil.</title>
        <authorList>
            <person name="Brown L."/>
            <person name="Ruiz O.N."/>
            <person name="Gunasekera T."/>
        </authorList>
    </citation>
    <scope>NUCLEOTIDE SEQUENCE [LARGE SCALE GENOMIC DNA]</scope>
    <source>
        <strain evidence="6">BAFB</strain>
    </source>
</reference>
<comment type="caution">
    <text evidence="6">The sequence shown here is derived from an EMBL/GenBank/DDBJ whole genome shotgun (WGS) entry which is preliminary data.</text>
</comment>
<evidence type="ECO:0008006" key="8">
    <source>
        <dbReference type="Google" id="ProtNLM"/>
    </source>
</evidence>
<evidence type="ECO:0000313" key="7">
    <source>
        <dbReference type="Proteomes" id="UP000033772"/>
    </source>
</evidence>
<feature type="transmembrane region" description="Helical" evidence="5">
    <location>
        <begin position="92"/>
        <end position="112"/>
    </location>
</feature>
<proteinExistence type="predicted"/>
<evidence type="ECO:0000256" key="1">
    <source>
        <dbReference type="ARBA" id="ARBA00004141"/>
    </source>
</evidence>
<comment type="subcellular location">
    <subcellularLocation>
        <location evidence="1">Membrane</location>
        <topology evidence="1">Multi-pass membrane protein</topology>
    </subcellularLocation>
</comment>